<dbReference type="GO" id="GO:0009236">
    <property type="term" value="P:cobalamin biosynthetic process"/>
    <property type="evidence" value="ECO:0007669"/>
    <property type="project" value="UniProtKB-UniPathway"/>
</dbReference>
<keyword evidence="5" id="KW-0949">S-adenosyl-L-methionine</keyword>
<dbReference type="PANTHER" id="PTHR47036:SF1">
    <property type="entry name" value="COBALT-FACTOR III C(17)-METHYLTRANSFERASE-RELATED"/>
    <property type="match status" value="1"/>
</dbReference>
<keyword evidence="10" id="KW-1185">Reference proteome</keyword>
<evidence type="ECO:0000259" key="6">
    <source>
        <dbReference type="Pfam" id="PF00590"/>
    </source>
</evidence>
<dbReference type="EMBL" id="JABAFG010000018">
    <property type="protein sequence ID" value="NME29032.1"/>
    <property type="molecule type" value="Genomic_DNA"/>
</dbReference>
<dbReference type="NCBIfam" id="TIGR01466">
    <property type="entry name" value="cobJ_cbiH"/>
    <property type="match status" value="1"/>
</dbReference>
<dbReference type="EC" id="2.1.1.131" evidence="8"/>
<evidence type="ECO:0000256" key="1">
    <source>
        <dbReference type="ARBA" id="ARBA00004953"/>
    </source>
</evidence>
<reference evidence="8 9" key="1">
    <citation type="submission" date="2020-04" db="EMBL/GenBank/DDBJ databases">
        <authorList>
            <person name="Hitch T.C.A."/>
            <person name="Wylensek D."/>
            <person name="Clavel T."/>
        </authorList>
    </citation>
    <scope>NUCLEOTIDE SEQUENCE [LARGE SCALE GENOMIC DNA]</scope>
    <source>
        <strain evidence="8 9">Oil-RF-744-FAT-WT-6-1</strain>
    </source>
</reference>
<evidence type="ECO:0000313" key="10">
    <source>
        <dbReference type="Proteomes" id="UP001605989"/>
    </source>
</evidence>
<sequence>MKKNVYVIGIGPGSRDEMTFRAACVLKECDVIAGYQTYIDLIRDDYPDKEYIITGMTKETDRCRMALERAQQGASVALISSGDAGVYGMAGLIYQLGAAYPDVDITVIPGITAACSGAARLGAPLMNDFCLISLSDLMTPWETIEKRLDCAAAADFVICLYNPGSHKRADYLQKACAIILRHQNGSVPAGLVRHIGRKGEDAAIMTLGELQHVPVDMFTTVFIGNSQTELIDGHMVTPRGYTLL</sequence>
<dbReference type="EMBL" id="JBIEKR010000003">
    <property type="protein sequence ID" value="MFG6272544.1"/>
    <property type="molecule type" value="Genomic_DNA"/>
</dbReference>
<evidence type="ECO:0000313" key="7">
    <source>
        <dbReference type="EMBL" id="MFG6272544.1"/>
    </source>
</evidence>
<gene>
    <name evidence="8" type="primary">cobJ</name>
    <name evidence="7" type="ORF">ACGTZG_05010</name>
    <name evidence="8" type="ORF">HF872_10430</name>
</gene>
<dbReference type="InterPro" id="IPR006363">
    <property type="entry name" value="Cbl_synth_CobJ/CibH_dom"/>
</dbReference>
<dbReference type="OrthoDB" id="9772960at2"/>
<keyword evidence="3 8" id="KW-0489">Methyltransferase</keyword>
<dbReference type="Pfam" id="PF00590">
    <property type="entry name" value="TP_methylase"/>
    <property type="match status" value="1"/>
</dbReference>
<dbReference type="InterPro" id="IPR000878">
    <property type="entry name" value="4pyrrol_Mease"/>
</dbReference>
<evidence type="ECO:0000256" key="3">
    <source>
        <dbReference type="ARBA" id="ARBA00022603"/>
    </source>
</evidence>
<comment type="caution">
    <text evidence="8">The sequence shown here is derived from an EMBL/GenBank/DDBJ whole genome shotgun (WGS) entry which is preliminary data.</text>
</comment>
<dbReference type="GO" id="GO:0030789">
    <property type="term" value="F:precorrin-3B C17-methyltransferase activity"/>
    <property type="evidence" value="ECO:0007669"/>
    <property type="project" value="UniProtKB-EC"/>
</dbReference>
<dbReference type="UniPathway" id="UPA00148"/>
<dbReference type="Gene3D" id="3.40.1010.10">
    <property type="entry name" value="Cobalt-precorrin-4 Transmethylase, Domain 1"/>
    <property type="match status" value="1"/>
</dbReference>
<feature type="domain" description="Tetrapyrrole methylase" evidence="6">
    <location>
        <begin position="5"/>
        <end position="210"/>
    </location>
</feature>
<evidence type="ECO:0000256" key="4">
    <source>
        <dbReference type="ARBA" id="ARBA00022679"/>
    </source>
</evidence>
<dbReference type="InterPro" id="IPR051810">
    <property type="entry name" value="Precorrin_MeTrfase"/>
</dbReference>
<dbReference type="Proteomes" id="UP001605989">
    <property type="component" value="Unassembled WGS sequence"/>
</dbReference>
<dbReference type="SUPFAM" id="SSF53790">
    <property type="entry name" value="Tetrapyrrole methylase"/>
    <property type="match status" value="1"/>
</dbReference>
<reference evidence="7 10" key="2">
    <citation type="submission" date="2024-10" db="EMBL/GenBank/DDBJ databases">
        <authorList>
            <person name="Sang B.-I."/>
            <person name="Prabhaharan D."/>
        </authorList>
    </citation>
    <scope>NUCLEOTIDE SEQUENCE [LARGE SCALE GENOMIC DNA]</scope>
    <source>
        <strain evidence="7 10">MH</strain>
    </source>
</reference>
<evidence type="ECO:0000313" key="8">
    <source>
        <dbReference type="EMBL" id="NME29032.1"/>
    </source>
</evidence>
<dbReference type="InterPro" id="IPR014777">
    <property type="entry name" value="4pyrrole_Mease_sub1"/>
</dbReference>
<dbReference type="InterPro" id="IPR014776">
    <property type="entry name" value="4pyrrole_Mease_sub2"/>
</dbReference>
<organism evidence="8 9">
    <name type="scientific">Megasphaera hexanoica</name>
    <dbReference type="NCBI Taxonomy" id="1675036"/>
    <lineage>
        <taxon>Bacteria</taxon>
        <taxon>Bacillati</taxon>
        <taxon>Bacillota</taxon>
        <taxon>Negativicutes</taxon>
        <taxon>Veillonellales</taxon>
        <taxon>Veillonellaceae</taxon>
        <taxon>Megasphaera</taxon>
    </lineage>
</organism>
<proteinExistence type="predicted"/>
<dbReference type="PANTHER" id="PTHR47036">
    <property type="entry name" value="COBALT-FACTOR III C(17)-METHYLTRANSFERASE-RELATED"/>
    <property type="match status" value="1"/>
</dbReference>
<dbReference type="KEGG" id="mhw:ACT01_08365"/>
<dbReference type="AlphaFoldDB" id="A0A848BTJ0"/>
<comment type="pathway">
    <text evidence="1">Cofactor biosynthesis; adenosylcobalamin biosynthesis.</text>
</comment>
<accession>A0A848BTJ0</accession>
<evidence type="ECO:0000313" key="9">
    <source>
        <dbReference type="Proteomes" id="UP000591071"/>
    </source>
</evidence>
<keyword evidence="4 8" id="KW-0808">Transferase</keyword>
<dbReference type="RefSeq" id="WP_059075809.1">
    <property type="nucleotide sequence ID" value="NZ_CP011940.1"/>
</dbReference>
<keyword evidence="2" id="KW-0169">Cobalamin biosynthesis</keyword>
<dbReference type="Gene3D" id="3.30.950.10">
    <property type="entry name" value="Methyltransferase, Cobalt-precorrin-4 Transmethylase, Domain 2"/>
    <property type="match status" value="1"/>
</dbReference>
<dbReference type="GO" id="GO:0032259">
    <property type="term" value="P:methylation"/>
    <property type="evidence" value="ECO:0007669"/>
    <property type="project" value="UniProtKB-KW"/>
</dbReference>
<dbReference type="Proteomes" id="UP000591071">
    <property type="component" value="Unassembled WGS sequence"/>
</dbReference>
<dbReference type="InterPro" id="IPR035996">
    <property type="entry name" value="4pyrrol_Methylase_sf"/>
</dbReference>
<evidence type="ECO:0000256" key="2">
    <source>
        <dbReference type="ARBA" id="ARBA00022573"/>
    </source>
</evidence>
<dbReference type="CDD" id="cd11646">
    <property type="entry name" value="Precorrin_3B_C17_MT"/>
    <property type="match status" value="1"/>
</dbReference>
<name>A0A848BTJ0_9FIRM</name>
<protein>
    <submittedName>
        <fullName evidence="8">Precorrin-3B C(17)-methyltransferase</fullName>
        <ecNumber evidence="8">2.1.1.131</ecNumber>
    </submittedName>
</protein>
<evidence type="ECO:0000256" key="5">
    <source>
        <dbReference type="ARBA" id="ARBA00022691"/>
    </source>
</evidence>